<gene>
    <name evidence="4" type="ORF">D7V88_39760</name>
</gene>
<dbReference type="EMBL" id="RAVZ01000544">
    <property type="protein sequence ID" value="RKG70396.1"/>
    <property type="molecule type" value="Genomic_DNA"/>
</dbReference>
<proteinExistence type="inferred from homology"/>
<sequence>MADGVDDGLPEVPPDIPSSRLPGFHRLGVDARWRELARRGDVSPEELQVLRALGSPSFDIVNQMIENAVGVFALPLGLGLNFTVNGRDHLVPMAVEEPSVVAAVSYAAKVVRHAGGFTAEADASMMIAQVQLTGYGSPELARECLLAHREQLLALANSFHPALQRRGGGAREVQVRILPAPEGPQGEPLFIVHLLVDTQEAMGANLLNTMAEGVAPLIEQLTGGRVYVRILSNLADQRLARASCRIPVGALADFDLPGEAIAEGILQASRFAEADPYRAATHNKGVMNGIDAVAIATGQDWRAIEAGAHAYACRTGRYGPLSRWTLEHGFLVGRIELPLALGMVGGPIKVHPGAQLGLKLLRVTTVRELATVFASVGLAQNFAAVRALGSVGIQKGHMALHARCVAVTAGARGLDVEKVARLLVERGSVKVETAREILASCQEAPAP</sequence>
<evidence type="ECO:0000256" key="2">
    <source>
        <dbReference type="ARBA" id="ARBA00023002"/>
    </source>
</evidence>
<dbReference type="PANTHER" id="PTHR10572">
    <property type="entry name" value="3-HYDROXY-3-METHYLGLUTARYL-COENZYME A REDUCTASE"/>
    <property type="match status" value="1"/>
</dbReference>
<dbReference type="CDD" id="cd00644">
    <property type="entry name" value="HMG-CoA_reductase_classII"/>
    <property type="match status" value="1"/>
</dbReference>
<dbReference type="UniPathway" id="UPA00257">
    <property type="reaction ID" value="UER00367"/>
</dbReference>
<comment type="pathway">
    <text evidence="3">Metabolic intermediate metabolism; (R)-mevalonate degradation; (S)-3-hydroxy-3-methylglutaryl-CoA from (R)-mevalonate: step 1/1.</text>
</comment>
<dbReference type="Gene3D" id="3.90.770.10">
    <property type="entry name" value="3-hydroxy-3-methylglutaryl-coenzyme A Reductase, Chain A, domain 2"/>
    <property type="match status" value="2"/>
</dbReference>
<dbReference type="AlphaFoldDB" id="A0A3A8HIW4"/>
<dbReference type="PROSITE" id="PS50065">
    <property type="entry name" value="HMG_COA_REDUCTASE_4"/>
    <property type="match status" value="1"/>
</dbReference>
<dbReference type="PANTHER" id="PTHR10572:SF24">
    <property type="entry name" value="3-HYDROXY-3-METHYLGLUTARYL-COENZYME A REDUCTASE"/>
    <property type="match status" value="1"/>
</dbReference>
<dbReference type="NCBIfam" id="TIGR00532">
    <property type="entry name" value="HMG_CoA_R_NAD"/>
    <property type="match status" value="1"/>
</dbReference>
<dbReference type="PROSITE" id="PS01192">
    <property type="entry name" value="HMG_COA_REDUCTASE_3"/>
    <property type="match status" value="1"/>
</dbReference>
<evidence type="ECO:0000313" key="5">
    <source>
        <dbReference type="Proteomes" id="UP000268094"/>
    </source>
</evidence>
<evidence type="ECO:0000256" key="1">
    <source>
        <dbReference type="ARBA" id="ARBA00007661"/>
    </source>
</evidence>
<dbReference type="Pfam" id="PF00368">
    <property type="entry name" value="HMG-CoA_red"/>
    <property type="match status" value="1"/>
</dbReference>
<keyword evidence="3" id="KW-0520">NAD</keyword>
<dbReference type="SUPFAM" id="SSF56542">
    <property type="entry name" value="Substrate-binding domain of HMG-CoA reductase"/>
    <property type="match status" value="1"/>
</dbReference>
<dbReference type="RefSeq" id="WP_120545715.1">
    <property type="nucleotide sequence ID" value="NZ_RAVZ01000544.1"/>
</dbReference>
<dbReference type="Gene3D" id="1.10.8.660">
    <property type="match status" value="1"/>
</dbReference>
<dbReference type="GO" id="GO:0015936">
    <property type="term" value="P:coenzyme A metabolic process"/>
    <property type="evidence" value="ECO:0007669"/>
    <property type="project" value="InterPro"/>
</dbReference>
<dbReference type="GO" id="GO:0004420">
    <property type="term" value="F:hydroxymethylglutaryl-CoA reductase (NADPH) activity"/>
    <property type="evidence" value="ECO:0007669"/>
    <property type="project" value="InterPro"/>
</dbReference>
<dbReference type="OrthoDB" id="9764892at2"/>
<evidence type="ECO:0000256" key="3">
    <source>
        <dbReference type="RuleBase" id="RU361219"/>
    </source>
</evidence>
<protein>
    <recommendedName>
        <fullName evidence="3">3-hydroxy-3-methylglutaryl coenzyme A reductase</fullName>
        <shortName evidence="3">HMG-CoA reductase</shortName>
        <ecNumber evidence="3">1.1.1.88</ecNumber>
    </recommendedName>
</protein>
<keyword evidence="2 3" id="KW-0560">Oxidoreductase</keyword>
<dbReference type="InterPro" id="IPR009023">
    <property type="entry name" value="HMG_CoA_Rdtase_NAD(P)-bd_sf"/>
</dbReference>
<dbReference type="GO" id="GO:0140643">
    <property type="term" value="F:hydroxymethylglutaryl-CoA reductase (NADH) activity"/>
    <property type="evidence" value="ECO:0007669"/>
    <property type="project" value="UniProtKB-EC"/>
</dbReference>
<evidence type="ECO:0000313" key="4">
    <source>
        <dbReference type="EMBL" id="RKG70396.1"/>
    </source>
</evidence>
<dbReference type="SUPFAM" id="SSF55035">
    <property type="entry name" value="NAD-binding domain of HMG-CoA reductase"/>
    <property type="match status" value="1"/>
</dbReference>
<dbReference type="InterPro" id="IPR023074">
    <property type="entry name" value="HMG_CoA_Rdtase_cat_sf"/>
</dbReference>
<dbReference type="EC" id="1.1.1.88" evidence="3"/>
<reference evidence="5" key="1">
    <citation type="submission" date="2018-09" db="EMBL/GenBank/DDBJ databases">
        <authorList>
            <person name="Livingstone P.G."/>
            <person name="Whitworth D.E."/>
        </authorList>
    </citation>
    <scope>NUCLEOTIDE SEQUENCE [LARGE SCALE GENOMIC DNA]</scope>
    <source>
        <strain evidence="5">CA054A</strain>
    </source>
</reference>
<comment type="similarity">
    <text evidence="1 3">Belongs to the HMG-CoA reductase family.</text>
</comment>
<dbReference type="InterPro" id="IPR002202">
    <property type="entry name" value="HMG_CoA_Rdtase"/>
</dbReference>
<comment type="catalytic activity">
    <reaction evidence="3">
        <text>(R)-mevalonate + 2 NAD(+) + CoA = (3S)-3-hydroxy-3-methylglutaryl-CoA + 2 NADH + 2 H(+)</text>
        <dbReference type="Rhea" id="RHEA:14833"/>
        <dbReference type="ChEBI" id="CHEBI:15378"/>
        <dbReference type="ChEBI" id="CHEBI:36464"/>
        <dbReference type="ChEBI" id="CHEBI:43074"/>
        <dbReference type="ChEBI" id="CHEBI:57287"/>
        <dbReference type="ChEBI" id="CHEBI:57540"/>
        <dbReference type="ChEBI" id="CHEBI:57945"/>
        <dbReference type="EC" id="1.1.1.88"/>
    </reaction>
</comment>
<keyword evidence="5" id="KW-1185">Reference proteome</keyword>
<dbReference type="InterPro" id="IPR023076">
    <property type="entry name" value="HMG_CoA_Rdtase_CS"/>
</dbReference>
<name>A0A3A8HIW4_9BACT</name>
<comment type="caution">
    <text evidence="4">The sequence shown here is derived from an EMBL/GenBank/DDBJ whole genome shotgun (WGS) entry which is preliminary data.</text>
</comment>
<dbReference type="InterPro" id="IPR009029">
    <property type="entry name" value="HMG_CoA_Rdtase_sub-bd_dom_sf"/>
</dbReference>
<dbReference type="InterPro" id="IPR004553">
    <property type="entry name" value="HMG_CoA_Rdtase_bac-typ"/>
</dbReference>
<organism evidence="4 5">
    <name type="scientific">Corallococcus terminator</name>
    <dbReference type="NCBI Taxonomy" id="2316733"/>
    <lineage>
        <taxon>Bacteria</taxon>
        <taxon>Pseudomonadati</taxon>
        <taxon>Myxococcota</taxon>
        <taxon>Myxococcia</taxon>
        <taxon>Myxococcales</taxon>
        <taxon>Cystobacterineae</taxon>
        <taxon>Myxococcaceae</taxon>
        <taxon>Corallococcus</taxon>
    </lineage>
</organism>
<accession>A0A3A8HIW4</accession>
<dbReference type="Proteomes" id="UP000268094">
    <property type="component" value="Unassembled WGS sequence"/>
</dbReference>